<keyword evidence="3" id="KW-0645">Protease</keyword>
<keyword evidence="1" id="KW-1133">Transmembrane helix</keyword>
<dbReference type="AlphaFoldDB" id="F3ZYL3"/>
<dbReference type="Proteomes" id="UP000008457">
    <property type="component" value="Chromosome"/>
</dbReference>
<dbReference type="OrthoDB" id="9792074at2"/>
<dbReference type="CDD" id="cd14852">
    <property type="entry name" value="LD-carboxypeptidase"/>
    <property type="match status" value="1"/>
</dbReference>
<dbReference type="PANTHER" id="PTHR34385:SF1">
    <property type="entry name" value="PEPTIDOGLYCAN L-ALANYL-D-GLUTAMATE ENDOPEPTIDASE CWLK"/>
    <property type="match status" value="1"/>
</dbReference>
<evidence type="ECO:0000259" key="2">
    <source>
        <dbReference type="Pfam" id="PF02557"/>
    </source>
</evidence>
<feature type="transmembrane region" description="Helical" evidence="1">
    <location>
        <begin position="12"/>
        <end position="31"/>
    </location>
</feature>
<protein>
    <submittedName>
        <fullName evidence="3">Serine-type D-Ala-D-Ala carboxypeptidase</fullName>
        <ecNumber evidence="3">3.4.16.4</ecNumber>
    </submittedName>
</protein>
<dbReference type="InterPro" id="IPR009045">
    <property type="entry name" value="Zn_M74/Hedgehog-like"/>
</dbReference>
<dbReference type="GO" id="GO:0006508">
    <property type="term" value="P:proteolysis"/>
    <property type="evidence" value="ECO:0007669"/>
    <property type="project" value="InterPro"/>
</dbReference>
<dbReference type="EC" id="3.4.16.4" evidence="3"/>
<organism evidence="3 4">
    <name type="scientific">Mahella australiensis (strain DSM 15567 / CIP 107919 / 50-1 BON)</name>
    <dbReference type="NCBI Taxonomy" id="697281"/>
    <lineage>
        <taxon>Bacteria</taxon>
        <taxon>Bacillati</taxon>
        <taxon>Bacillota</taxon>
        <taxon>Clostridia</taxon>
        <taxon>Thermoanaerobacterales</taxon>
        <taxon>Thermoanaerobacterales Family IV. Incertae Sedis</taxon>
        <taxon>Mahella</taxon>
    </lineage>
</organism>
<name>F3ZYL3_MAHA5</name>
<dbReference type="KEGG" id="mas:Mahau_2643"/>
<reference evidence="3 4" key="2">
    <citation type="journal article" date="2011" name="Stand. Genomic Sci.">
        <title>Complete genome sequence of Mahella australiensis type strain (50-1 BON).</title>
        <authorList>
            <person name="Sikorski J."/>
            <person name="Teshima H."/>
            <person name="Nolan M."/>
            <person name="Lucas S."/>
            <person name="Hammon N."/>
            <person name="Deshpande S."/>
            <person name="Cheng J.F."/>
            <person name="Pitluck S."/>
            <person name="Liolios K."/>
            <person name="Pagani I."/>
            <person name="Ivanova N."/>
            <person name="Huntemann M."/>
            <person name="Mavromatis K."/>
            <person name="Ovchinikova G."/>
            <person name="Pati A."/>
            <person name="Tapia R."/>
            <person name="Han C."/>
            <person name="Goodwin L."/>
            <person name="Chen A."/>
            <person name="Palaniappan K."/>
            <person name="Land M."/>
            <person name="Hauser L."/>
            <person name="Ngatchou-Djao O.D."/>
            <person name="Rohde M."/>
            <person name="Pukall R."/>
            <person name="Spring S."/>
            <person name="Abt B."/>
            <person name="Goker M."/>
            <person name="Detter J.C."/>
            <person name="Woyke T."/>
            <person name="Bristow J."/>
            <person name="Markowitz V."/>
            <person name="Hugenholtz P."/>
            <person name="Eisen J.A."/>
            <person name="Kyrpides N.C."/>
            <person name="Klenk H.P."/>
            <person name="Lapidus A."/>
        </authorList>
    </citation>
    <scope>NUCLEOTIDE SEQUENCE [LARGE SCALE GENOMIC DNA]</scope>
    <source>
        <strain evidence="4">DSM 15567 / CIP 107919 / 50-1 BON</strain>
    </source>
</reference>
<dbReference type="GO" id="GO:0009002">
    <property type="term" value="F:serine-type D-Ala-D-Ala carboxypeptidase activity"/>
    <property type="evidence" value="ECO:0007669"/>
    <property type="project" value="UniProtKB-EC"/>
</dbReference>
<dbReference type="Pfam" id="PF02557">
    <property type="entry name" value="VanY"/>
    <property type="match status" value="1"/>
</dbReference>
<evidence type="ECO:0000256" key="1">
    <source>
        <dbReference type="SAM" id="Phobius"/>
    </source>
</evidence>
<evidence type="ECO:0000313" key="4">
    <source>
        <dbReference type="Proteomes" id="UP000008457"/>
    </source>
</evidence>
<dbReference type="Gene3D" id="3.30.200.180">
    <property type="match status" value="1"/>
</dbReference>
<evidence type="ECO:0000313" key="3">
    <source>
        <dbReference type="EMBL" id="AEE97781.1"/>
    </source>
</evidence>
<dbReference type="InterPro" id="IPR003709">
    <property type="entry name" value="VanY-like_core_dom"/>
</dbReference>
<dbReference type="InterPro" id="IPR052179">
    <property type="entry name" value="DD-CPase-like"/>
</dbReference>
<accession>F3ZYL3</accession>
<proteinExistence type="predicted"/>
<keyword evidence="3" id="KW-0121">Carboxypeptidase</keyword>
<dbReference type="EMBL" id="CP002360">
    <property type="protein sequence ID" value="AEE97781.1"/>
    <property type="molecule type" value="Genomic_DNA"/>
</dbReference>
<keyword evidence="1" id="KW-0472">Membrane</keyword>
<dbReference type="SUPFAM" id="SSF55166">
    <property type="entry name" value="Hedgehog/DD-peptidase"/>
    <property type="match status" value="1"/>
</dbReference>
<keyword evidence="1" id="KW-0812">Transmembrane</keyword>
<dbReference type="STRING" id="697281.Mahau_2643"/>
<gene>
    <name evidence="3" type="ordered locus">Mahau_2643</name>
</gene>
<dbReference type="InterPro" id="IPR058193">
    <property type="entry name" value="VanY/YodJ_core_dom"/>
</dbReference>
<dbReference type="PANTHER" id="PTHR34385">
    <property type="entry name" value="D-ALANYL-D-ALANINE CARBOXYPEPTIDASE"/>
    <property type="match status" value="1"/>
</dbReference>
<reference evidence="4" key="1">
    <citation type="submission" date="2010-11" db="EMBL/GenBank/DDBJ databases">
        <title>The complete genome of Mahella australiensis DSM 15567.</title>
        <authorList>
            <consortium name="US DOE Joint Genome Institute (JGI-PGF)"/>
            <person name="Lucas S."/>
            <person name="Copeland A."/>
            <person name="Lapidus A."/>
            <person name="Bruce D."/>
            <person name="Goodwin L."/>
            <person name="Pitluck S."/>
            <person name="Kyrpides N."/>
            <person name="Mavromatis K."/>
            <person name="Pagani I."/>
            <person name="Ivanova N."/>
            <person name="Teshima H."/>
            <person name="Brettin T."/>
            <person name="Detter J.C."/>
            <person name="Han C."/>
            <person name="Tapia R."/>
            <person name="Land M."/>
            <person name="Hauser L."/>
            <person name="Markowitz V."/>
            <person name="Cheng J.-F."/>
            <person name="Hugenholtz P."/>
            <person name="Woyke T."/>
            <person name="Wu D."/>
            <person name="Spring S."/>
            <person name="Pukall R."/>
            <person name="Steenblock K."/>
            <person name="Schneider S."/>
            <person name="Klenk H.-P."/>
            <person name="Eisen J.A."/>
        </authorList>
    </citation>
    <scope>NUCLEOTIDE SEQUENCE [LARGE SCALE GENOMIC DNA]</scope>
    <source>
        <strain evidence="4">DSM 15567 / CIP 107919 / 50-1 BON</strain>
    </source>
</reference>
<keyword evidence="4" id="KW-1185">Reference proteome</keyword>
<dbReference type="HOGENOM" id="CLU_054193_2_1_9"/>
<keyword evidence="3" id="KW-0378">Hydrolase</keyword>
<sequence>MQKKHKKRRSSCLNIILGLLLITIIIGAALINHQELIPDTPHDYDTTPETEMDEPGDIDLIPVSIDDIQDTRELWLVNGKYQIKENVPQMTVVSAYKKIPLSSSDIKMNAAALEHLQKMFSDAENDGINNLVVTSGYRTHEKQSELYKNADDKSYVQKPESSEHETGLAVDIQPVRHGMDISDNAREWLLDNAWEYGYILRYPEDKTDITGIAYEPWHFRYVGQPHATFIKNNNLVLEEYIDYLKNNKGYTITVDGSEYYVYRVTAKKDKIKVPKTVKYTVSSDNTGGYIITASLNAK</sequence>
<dbReference type="eggNOG" id="COG1876">
    <property type="taxonomic scope" value="Bacteria"/>
</dbReference>
<dbReference type="RefSeq" id="WP_013782204.1">
    <property type="nucleotide sequence ID" value="NC_015520.1"/>
</dbReference>
<feature type="domain" description="D-alanyl-D-alanine carboxypeptidase-like core" evidence="2">
    <location>
        <begin position="106"/>
        <end position="223"/>
    </location>
</feature>
<dbReference type="Gene3D" id="3.30.1380.10">
    <property type="match status" value="1"/>
</dbReference>